<accession>A0ABX7X7C0</accession>
<feature type="transmembrane region" description="Helical" evidence="6">
    <location>
        <begin position="311"/>
        <end position="341"/>
    </location>
</feature>
<proteinExistence type="inferred from homology"/>
<keyword evidence="4 6" id="KW-1133">Transmembrane helix</keyword>
<evidence type="ECO:0000256" key="3">
    <source>
        <dbReference type="ARBA" id="ARBA00022692"/>
    </source>
</evidence>
<evidence type="ECO:0000313" key="7">
    <source>
        <dbReference type="EMBL" id="QTR49260.1"/>
    </source>
</evidence>
<organism evidence="7 8">
    <name type="scientific">Candidatus Thiothrix anitrata</name>
    <dbReference type="NCBI Taxonomy" id="2823902"/>
    <lineage>
        <taxon>Bacteria</taxon>
        <taxon>Pseudomonadati</taxon>
        <taxon>Pseudomonadota</taxon>
        <taxon>Gammaproteobacteria</taxon>
        <taxon>Thiotrichales</taxon>
        <taxon>Thiotrichaceae</taxon>
        <taxon>Thiothrix</taxon>
    </lineage>
</organism>
<keyword evidence="8" id="KW-1185">Reference proteome</keyword>
<protein>
    <submittedName>
        <fullName evidence="7">AI-2E family transporter</fullName>
    </submittedName>
</protein>
<dbReference type="PANTHER" id="PTHR21716">
    <property type="entry name" value="TRANSMEMBRANE PROTEIN"/>
    <property type="match status" value="1"/>
</dbReference>
<dbReference type="RefSeq" id="WP_210226113.1">
    <property type="nucleotide sequence ID" value="NZ_CP072800.1"/>
</dbReference>
<keyword evidence="5 6" id="KW-0472">Membrane</keyword>
<feature type="transmembrane region" description="Helical" evidence="6">
    <location>
        <begin position="288"/>
        <end position="305"/>
    </location>
</feature>
<evidence type="ECO:0000256" key="4">
    <source>
        <dbReference type="ARBA" id="ARBA00022989"/>
    </source>
</evidence>
<keyword evidence="3 6" id="KW-0812">Transmembrane</keyword>
<reference evidence="7 8" key="1">
    <citation type="submission" date="2021-04" db="EMBL/GenBank/DDBJ databases">
        <title>Genomics, taxonomy and metabolism of representatives of sulfur bacteria of the genus Thiothrix: Thiothrix fructosivorans QT, Thiothrix unzii A1T and three new species, Thiothrix subterranea sp. nov., Thiothrix litoralis sp. nov. and 'Candidatus Thiothrix anitrata' sp. nov.</title>
        <authorList>
            <person name="Ravin N.V."/>
            <person name="Smolyakov D."/>
            <person name="Rudenko T.S."/>
            <person name="Mardanov A.V."/>
            <person name="Beletsky A.V."/>
            <person name="Markov N.D."/>
            <person name="Fomenkov A.I."/>
            <person name="Roberts R.J."/>
            <person name="Karnachuk O.V."/>
            <person name="Novikov A."/>
            <person name="Grabovich M.Y."/>
        </authorList>
    </citation>
    <scope>NUCLEOTIDE SEQUENCE [LARGE SCALE GENOMIC DNA]</scope>
    <source>
        <strain evidence="7 8">A52</strain>
    </source>
</reference>
<feature type="transmembrane region" description="Helical" evidence="6">
    <location>
        <begin position="226"/>
        <end position="245"/>
    </location>
</feature>
<name>A0ABX7X7C0_9GAMM</name>
<evidence type="ECO:0000256" key="5">
    <source>
        <dbReference type="ARBA" id="ARBA00023136"/>
    </source>
</evidence>
<dbReference type="InterPro" id="IPR002549">
    <property type="entry name" value="AI-2E-like"/>
</dbReference>
<evidence type="ECO:0000256" key="6">
    <source>
        <dbReference type="SAM" id="Phobius"/>
    </source>
</evidence>
<feature type="transmembrane region" description="Helical" evidence="6">
    <location>
        <begin position="37"/>
        <end position="64"/>
    </location>
</feature>
<evidence type="ECO:0000256" key="2">
    <source>
        <dbReference type="ARBA" id="ARBA00009773"/>
    </source>
</evidence>
<feature type="transmembrane region" description="Helical" evidence="6">
    <location>
        <begin position="382"/>
        <end position="410"/>
    </location>
</feature>
<dbReference type="EMBL" id="CP072800">
    <property type="protein sequence ID" value="QTR49260.1"/>
    <property type="molecule type" value="Genomic_DNA"/>
</dbReference>
<dbReference type="Pfam" id="PF01594">
    <property type="entry name" value="AI-2E_transport"/>
    <property type="match status" value="1"/>
</dbReference>
<feature type="transmembrane region" description="Helical" evidence="6">
    <location>
        <begin position="85"/>
        <end position="105"/>
    </location>
</feature>
<evidence type="ECO:0000313" key="8">
    <source>
        <dbReference type="Proteomes" id="UP000672027"/>
    </source>
</evidence>
<gene>
    <name evidence="7" type="ORF">J8380_13465</name>
</gene>
<comment type="subcellular location">
    <subcellularLocation>
        <location evidence="1">Membrane</location>
        <topology evidence="1">Multi-pass membrane protein</topology>
    </subcellularLocation>
</comment>
<feature type="transmembrane region" description="Helical" evidence="6">
    <location>
        <begin position="348"/>
        <end position="367"/>
    </location>
</feature>
<sequence>MQPTDKPSNTGLVPTPQTLGQTTSMRWDQLLPLFTRLAVWGAFFGLLTLLSSFFTLIFLTFVFAYLQSSIVDMLSRRIRWLRTGLVFLTGGLFLSVIIAVSFFLAPKVYDQATGFVRGFFVYMERVDVELLNLAERYPMLQEAIPELRKPTPPPAQANVVAPPPWAYNAQTGVATLPPEPTAPPRAFADSPSGVLLQMLTGTEKSLDARESVKVVLDQLTTISRQAVGLVSTFLLAVLFSFLIVLDMPRLSNSIRDLRNTRLRFVYDEMADNIYEFGKVLGHTMQAQFYIACVNTLLTAIGLLVLGMGEHIAFLSVIVFLFSFIPVAGVFISSIPICLLALNDGGLSLMALSILMIVFIHMVEGYFLNPMIYGARLRINPVIVLIILTVGGKLFHIWGLILGVPVCTYIFGYAIRYEKPKALGTFKR</sequence>
<dbReference type="Proteomes" id="UP000672027">
    <property type="component" value="Chromosome"/>
</dbReference>
<dbReference type="PANTHER" id="PTHR21716:SF62">
    <property type="entry name" value="TRANSPORT PROTEIN YDBI-RELATED"/>
    <property type="match status" value="1"/>
</dbReference>
<evidence type="ECO:0000256" key="1">
    <source>
        <dbReference type="ARBA" id="ARBA00004141"/>
    </source>
</evidence>
<comment type="similarity">
    <text evidence="2">Belongs to the autoinducer-2 exporter (AI-2E) (TC 2.A.86) family.</text>
</comment>